<dbReference type="EMBL" id="AHAM01000159">
    <property type="protein sequence ID" value="EHK55591.1"/>
    <property type="molecule type" value="Genomic_DNA"/>
</dbReference>
<evidence type="ECO:0000313" key="1">
    <source>
        <dbReference type="EMBL" id="EHK55591.1"/>
    </source>
</evidence>
<accession>H0HUP5</accession>
<sequence>MVQTADLAAVPTAAQSPSTAWREVVGASEDTLFEGFAREIMASQREVAAKTRGPLRRGFHAKLHAGFVAEFQVLTDLPDHARFGVFGEPRVFPALVRFSNGEPAPRPDKHPEPRGVAIKLIGVHGPKLLPGQEDAITQDFLATSHSVTSTVRNVEQFMAFIRASRNRLTMLFTLARAVGAREAFRILRALISTVLLSRVRSMAREQFSSTAPIKLGPYAVKFTVCPAEGTEPTERRPLTPNFLRDELAERLRRADLMLDFLVQFYVDDTRTPIEDTSVAWDAPFVKVAKLRIPNCDLDHPLTRAISEEVDRLSFSPWHATEDHRPLGNIMRARRVAYQASSALRHHSPEPTDLRHIELQST</sequence>
<evidence type="ECO:0008006" key="3">
    <source>
        <dbReference type="Google" id="ProtNLM"/>
    </source>
</evidence>
<proteinExistence type="predicted"/>
<keyword evidence="2" id="KW-1185">Reference proteome</keyword>
<dbReference type="PANTHER" id="PTHR36195:SF4">
    <property type="entry name" value="DOMAIN PROTEIN, PUTATIVE (AFU_ORTHOLOGUE AFUA_5G01990)-RELATED"/>
    <property type="match status" value="1"/>
</dbReference>
<reference evidence="1 2" key="1">
    <citation type="journal article" date="2012" name="J. Bacteriol.">
        <title>Draft Genome Sequence of Mesorhizobium alhagi CCNWXJ12-2T, a Novel Salt-Resistant Species Isolated from the Desert of Northwestern China.</title>
        <authorList>
            <person name="Zhou M."/>
            <person name="Chen W."/>
            <person name="Chen H."/>
            <person name="Wei G."/>
        </authorList>
    </citation>
    <scope>NUCLEOTIDE SEQUENCE [LARGE SCALE GENOMIC DNA]</scope>
    <source>
        <strain evidence="1 2">CCNWXJ12-2</strain>
    </source>
</reference>
<gene>
    <name evidence="1" type="ORF">MAXJ12_19543</name>
</gene>
<name>H0HUP5_9HYPH</name>
<dbReference type="Gene3D" id="2.40.180.10">
    <property type="entry name" value="Catalase core domain"/>
    <property type="match status" value="1"/>
</dbReference>
<protein>
    <recommendedName>
        <fullName evidence="3">Catalase</fullName>
    </recommendedName>
</protein>
<dbReference type="AlphaFoldDB" id="H0HUP5"/>
<evidence type="ECO:0000313" key="2">
    <source>
        <dbReference type="Proteomes" id="UP000003250"/>
    </source>
</evidence>
<dbReference type="SUPFAM" id="SSF56634">
    <property type="entry name" value="Heme-dependent catalase-like"/>
    <property type="match status" value="1"/>
</dbReference>
<dbReference type="PATRIC" id="fig|1107882.3.peg.3814"/>
<dbReference type="InterPro" id="IPR020835">
    <property type="entry name" value="Catalase_sf"/>
</dbReference>
<organism evidence="1 2">
    <name type="scientific">Mesorhizobium alhagi CCNWXJ12-2</name>
    <dbReference type="NCBI Taxonomy" id="1107882"/>
    <lineage>
        <taxon>Bacteria</taxon>
        <taxon>Pseudomonadati</taxon>
        <taxon>Pseudomonadota</taxon>
        <taxon>Alphaproteobacteria</taxon>
        <taxon>Hyphomicrobiales</taxon>
        <taxon>Phyllobacteriaceae</taxon>
        <taxon>Allomesorhizobium</taxon>
    </lineage>
</organism>
<dbReference type="PANTHER" id="PTHR36195">
    <property type="entry name" value="DOMAIN PROTEIN, PUTATIVE (AFU_ORTHOLOGUE AFUA_5G01990)-RELATED-RELATED"/>
    <property type="match status" value="1"/>
</dbReference>
<dbReference type="GO" id="GO:0020037">
    <property type="term" value="F:heme binding"/>
    <property type="evidence" value="ECO:0007669"/>
    <property type="project" value="InterPro"/>
</dbReference>
<dbReference type="Proteomes" id="UP000003250">
    <property type="component" value="Unassembled WGS sequence"/>
</dbReference>